<evidence type="ECO:0000256" key="3">
    <source>
        <dbReference type="ARBA" id="ARBA00022989"/>
    </source>
</evidence>
<comment type="caution">
    <text evidence="6">The sequence shown here is derived from an EMBL/GenBank/DDBJ whole genome shotgun (WGS) entry which is preliminary data.</text>
</comment>
<dbReference type="EMBL" id="BART01018623">
    <property type="protein sequence ID" value="GAG76309.1"/>
    <property type="molecule type" value="Genomic_DNA"/>
</dbReference>
<evidence type="ECO:0000256" key="2">
    <source>
        <dbReference type="ARBA" id="ARBA00022692"/>
    </source>
</evidence>
<dbReference type="InterPro" id="IPR003339">
    <property type="entry name" value="ABC/ECF_trnsptr_transmembrane"/>
</dbReference>
<accession>X1A3G6</accession>
<keyword evidence="2 5" id="KW-0812">Transmembrane</keyword>
<evidence type="ECO:0000256" key="1">
    <source>
        <dbReference type="ARBA" id="ARBA00004141"/>
    </source>
</evidence>
<dbReference type="AlphaFoldDB" id="X1A3G6"/>
<dbReference type="Pfam" id="PF02361">
    <property type="entry name" value="CbiQ"/>
    <property type="match status" value="1"/>
</dbReference>
<keyword evidence="3 5" id="KW-1133">Transmembrane helix</keyword>
<protein>
    <recommendedName>
        <fullName evidence="7">Cobalt transport protein</fullName>
    </recommendedName>
</protein>
<evidence type="ECO:0000256" key="4">
    <source>
        <dbReference type="ARBA" id="ARBA00023136"/>
    </source>
</evidence>
<evidence type="ECO:0000313" key="6">
    <source>
        <dbReference type="EMBL" id="GAG76309.1"/>
    </source>
</evidence>
<evidence type="ECO:0000256" key="5">
    <source>
        <dbReference type="SAM" id="Phobius"/>
    </source>
</evidence>
<feature type="non-terminal residue" evidence="6">
    <location>
        <position position="1"/>
    </location>
</feature>
<comment type="subcellular location">
    <subcellularLocation>
        <location evidence="1">Membrane</location>
        <topology evidence="1">Multi-pass membrane protein</topology>
    </subcellularLocation>
</comment>
<dbReference type="CDD" id="cd16914">
    <property type="entry name" value="EcfT"/>
    <property type="match status" value="1"/>
</dbReference>
<keyword evidence="4 5" id="KW-0472">Membrane</keyword>
<dbReference type="PANTHER" id="PTHR33514:SF13">
    <property type="entry name" value="PROTEIN ABCI12, CHLOROPLASTIC"/>
    <property type="match status" value="1"/>
</dbReference>
<feature type="transmembrane region" description="Helical" evidence="5">
    <location>
        <begin position="110"/>
        <end position="131"/>
    </location>
</feature>
<organism evidence="6">
    <name type="scientific">marine sediment metagenome</name>
    <dbReference type="NCBI Taxonomy" id="412755"/>
    <lineage>
        <taxon>unclassified sequences</taxon>
        <taxon>metagenomes</taxon>
        <taxon>ecological metagenomes</taxon>
    </lineage>
</organism>
<feature type="transmembrane region" description="Helical" evidence="5">
    <location>
        <begin position="6"/>
        <end position="31"/>
    </location>
</feature>
<gene>
    <name evidence="6" type="ORF">S01H4_35100</name>
</gene>
<name>X1A3G6_9ZZZZ</name>
<reference evidence="6" key="1">
    <citation type="journal article" date="2014" name="Front. Microbiol.">
        <title>High frequency of phylogenetically diverse reductive dehalogenase-homologous genes in deep subseafloor sedimentary metagenomes.</title>
        <authorList>
            <person name="Kawai M."/>
            <person name="Futagami T."/>
            <person name="Toyoda A."/>
            <person name="Takaki Y."/>
            <person name="Nishi S."/>
            <person name="Hori S."/>
            <person name="Arai W."/>
            <person name="Tsubouchi T."/>
            <person name="Morono Y."/>
            <person name="Uchiyama I."/>
            <person name="Ito T."/>
            <person name="Fujiyama A."/>
            <person name="Inagaki F."/>
            <person name="Takami H."/>
        </authorList>
    </citation>
    <scope>NUCLEOTIDE SEQUENCE</scope>
    <source>
        <strain evidence="6">Expedition CK06-06</strain>
    </source>
</reference>
<evidence type="ECO:0008006" key="7">
    <source>
        <dbReference type="Google" id="ProtNLM"/>
    </source>
</evidence>
<dbReference type="PANTHER" id="PTHR33514">
    <property type="entry name" value="PROTEIN ABCI12, CHLOROPLASTIC"/>
    <property type="match status" value="1"/>
</dbReference>
<dbReference type="GO" id="GO:0005886">
    <property type="term" value="C:plasma membrane"/>
    <property type="evidence" value="ECO:0007669"/>
    <property type="project" value="TreeGrafter"/>
</dbReference>
<sequence length="132" mass="14819">TTNPSYIMNSLISIGFPPTISYVILSTLNIFPYIQSKANSVLDAQKSRGLEVEGNIFIKIKSLIPLITPLLFSSISEVEQRALALEVRAFSSPNPKTSILKIKDSLPQKIFRIVTLLLCLILIIYKFYLVIF</sequence>
<proteinExistence type="predicted"/>